<evidence type="ECO:0000259" key="2">
    <source>
        <dbReference type="Pfam" id="PF04984"/>
    </source>
</evidence>
<dbReference type="InterPro" id="IPR052042">
    <property type="entry name" value="Tail_sheath_structural"/>
</dbReference>
<name>A0ABV6IJ15_9BURK</name>
<dbReference type="Pfam" id="PF17482">
    <property type="entry name" value="Phage_sheath_1C"/>
    <property type="match status" value="1"/>
</dbReference>
<dbReference type="InterPro" id="IPR035089">
    <property type="entry name" value="Phage_sheath_subtilisin"/>
</dbReference>
<proteinExistence type="inferred from homology"/>
<organism evidence="5 6">
    <name type="scientific">Undibacterium danionis</name>
    <dbReference type="NCBI Taxonomy" id="1812100"/>
    <lineage>
        <taxon>Bacteria</taxon>
        <taxon>Pseudomonadati</taxon>
        <taxon>Pseudomonadota</taxon>
        <taxon>Betaproteobacteria</taxon>
        <taxon>Burkholderiales</taxon>
        <taxon>Oxalobacteraceae</taxon>
        <taxon>Undibacterium</taxon>
    </lineage>
</organism>
<dbReference type="PANTHER" id="PTHR35861:SF1">
    <property type="entry name" value="PHAGE TAIL SHEATH PROTEIN"/>
    <property type="match status" value="1"/>
</dbReference>
<feature type="domain" description="Tail sheath protein C-terminal" evidence="3">
    <location>
        <begin position="280"/>
        <end position="377"/>
    </location>
</feature>
<keyword evidence="6" id="KW-1185">Reference proteome</keyword>
<dbReference type="EMBL" id="JBHLXJ010000033">
    <property type="protein sequence ID" value="MFC0351832.1"/>
    <property type="molecule type" value="Genomic_DNA"/>
</dbReference>
<dbReference type="PANTHER" id="PTHR35861">
    <property type="match status" value="1"/>
</dbReference>
<evidence type="ECO:0000259" key="3">
    <source>
        <dbReference type="Pfam" id="PF17482"/>
    </source>
</evidence>
<comment type="caution">
    <text evidence="5">The sequence shown here is derived from an EMBL/GenBank/DDBJ whole genome shotgun (WGS) entry which is preliminary data.</text>
</comment>
<reference evidence="5 6" key="1">
    <citation type="submission" date="2024-09" db="EMBL/GenBank/DDBJ databases">
        <authorList>
            <person name="Sun Q."/>
            <person name="Mori K."/>
        </authorList>
    </citation>
    <scope>NUCLEOTIDE SEQUENCE [LARGE SCALE GENOMIC DNA]</scope>
    <source>
        <strain evidence="5 6">CCM 8677</strain>
    </source>
</reference>
<dbReference type="InterPro" id="IPR054564">
    <property type="entry name" value="Gp18_domIII_N"/>
</dbReference>
<feature type="domain" description="Tail sheath protein Gp18-like" evidence="4">
    <location>
        <begin position="28"/>
        <end position="87"/>
    </location>
</feature>
<comment type="similarity">
    <text evidence="1">Belongs to the myoviridae tail sheath protein family.</text>
</comment>
<feature type="domain" description="Tail sheath protein subtilisin-like" evidence="2">
    <location>
        <begin position="108"/>
        <end position="274"/>
    </location>
</feature>
<dbReference type="Pfam" id="PF22671">
    <property type="entry name" value="Gp18_domIII_N"/>
    <property type="match status" value="1"/>
</dbReference>
<dbReference type="InterPro" id="IPR020287">
    <property type="entry name" value="Tail_sheath_C"/>
</dbReference>
<evidence type="ECO:0000313" key="6">
    <source>
        <dbReference type="Proteomes" id="UP001589844"/>
    </source>
</evidence>
<dbReference type="Proteomes" id="UP001589844">
    <property type="component" value="Unassembled WGS sequence"/>
</dbReference>
<sequence length="390" mass="42389">MTTTYHHGVRVVEINEGTLPIRTVSTAVIGLVATSDDADAGAFPLNIPVLITNIQTAIGKAGTTGTLKRTLQAISLQTNPVTIVVRVAEGDDEAEQTTNVIGTVTQSGQYTGVKALLNAQAKFGIKPRILGMPGLDTKAAANALAAVASQLRAFAYITAWGSQTKEEATAYRDDFGQREVMVIWPDFVSWDNVANSASSIPAVAYALGLRAKIDNDIGWHKSLSNVVVNGPTGISRDVFWDLQSNATDAGYLNQAAVTTLINKSGFRFWGSRTAEDGGYFYFETATRTAQVLADTIADVHFSYVDKPMHPSLVRDLIESINAKFRELKTAGYLIDAKAWFDPAANTKEQLANGQLHIDYDYTPIPPLEDLVLQQRITDRYLADFQQRITA</sequence>
<evidence type="ECO:0000313" key="5">
    <source>
        <dbReference type="EMBL" id="MFC0351832.1"/>
    </source>
</evidence>
<accession>A0ABV6IJ15</accession>
<evidence type="ECO:0000256" key="1">
    <source>
        <dbReference type="ARBA" id="ARBA00008005"/>
    </source>
</evidence>
<protein>
    <submittedName>
        <fullName evidence="5">Phage tail sheath protein</fullName>
    </submittedName>
</protein>
<dbReference type="Pfam" id="PF04984">
    <property type="entry name" value="Phage_sheath_1"/>
    <property type="match status" value="1"/>
</dbReference>
<dbReference type="RefSeq" id="WP_390214542.1">
    <property type="nucleotide sequence ID" value="NZ_JBHLXJ010000033.1"/>
</dbReference>
<gene>
    <name evidence="5" type="ORF">ACFFJH_18590</name>
</gene>
<evidence type="ECO:0000259" key="4">
    <source>
        <dbReference type="Pfam" id="PF22671"/>
    </source>
</evidence>